<feature type="domain" description="Ricin B lectin" evidence="2">
    <location>
        <begin position="22"/>
        <end position="153"/>
    </location>
</feature>
<protein>
    <submittedName>
        <fullName evidence="3">Carbohydrate-binding module family 13 protein</fullName>
    </submittedName>
</protein>
<evidence type="ECO:0000259" key="2">
    <source>
        <dbReference type="SMART" id="SM00458"/>
    </source>
</evidence>
<dbReference type="SMART" id="SM00458">
    <property type="entry name" value="RICIN"/>
    <property type="match status" value="1"/>
</dbReference>
<organism evidence="3 4">
    <name type="scientific">Macrolepiota fuliginosa MF-IS2</name>
    <dbReference type="NCBI Taxonomy" id="1400762"/>
    <lineage>
        <taxon>Eukaryota</taxon>
        <taxon>Fungi</taxon>
        <taxon>Dikarya</taxon>
        <taxon>Basidiomycota</taxon>
        <taxon>Agaricomycotina</taxon>
        <taxon>Agaricomycetes</taxon>
        <taxon>Agaricomycetidae</taxon>
        <taxon>Agaricales</taxon>
        <taxon>Agaricineae</taxon>
        <taxon>Agaricaceae</taxon>
        <taxon>Macrolepiota</taxon>
    </lineage>
</organism>
<dbReference type="InterPro" id="IPR000772">
    <property type="entry name" value="Ricin_B_lectin"/>
</dbReference>
<accession>A0A9P5XAR9</accession>
<reference evidence="3" key="1">
    <citation type="submission" date="2020-11" db="EMBL/GenBank/DDBJ databases">
        <authorList>
            <consortium name="DOE Joint Genome Institute"/>
            <person name="Ahrendt S."/>
            <person name="Riley R."/>
            <person name="Andreopoulos W."/>
            <person name="Labutti K."/>
            <person name="Pangilinan J."/>
            <person name="Ruiz-Duenas F.J."/>
            <person name="Barrasa J.M."/>
            <person name="Sanchez-Garcia M."/>
            <person name="Camarero S."/>
            <person name="Miyauchi S."/>
            <person name="Serrano A."/>
            <person name="Linde D."/>
            <person name="Babiker R."/>
            <person name="Drula E."/>
            <person name="Ayuso-Fernandez I."/>
            <person name="Pacheco R."/>
            <person name="Padilla G."/>
            <person name="Ferreira P."/>
            <person name="Barriuso J."/>
            <person name="Kellner H."/>
            <person name="Castanera R."/>
            <person name="Alfaro M."/>
            <person name="Ramirez L."/>
            <person name="Pisabarro A.G."/>
            <person name="Kuo A."/>
            <person name="Tritt A."/>
            <person name="Lipzen A."/>
            <person name="He G."/>
            <person name="Yan M."/>
            <person name="Ng V."/>
            <person name="Cullen D."/>
            <person name="Martin F."/>
            <person name="Rosso M.-N."/>
            <person name="Henrissat B."/>
            <person name="Hibbett D."/>
            <person name="Martinez A.T."/>
            <person name="Grigoriev I.V."/>
        </authorList>
    </citation>
    <scope>NUCLEOTIDE SEQUENCE</scope>
    <source>
        <strain evidence="3">MF-IS2</strain>
    </source>
</reference>
<dbReference type="PROSITE" id="PS50231">
    <property type="entry name" value="RICIN_B_LECTIN"/>
    <property type="match status" value="1"/>
</dbReference>
<dbReference type="AlphaFoldDB" id="A0A9P5XAR9"/>
<evidence type="ECO:0000256" key="1">
    <source>
        <dbReference type="SAM" id="SignalP"/>
    </source>
</evidence>
<comment type="caution">
    <text evidence="3">The sequence shown here is derived from an EMBL/GenBank/DDBJ whole genome shotgun (WGS) entry which is preliminary data.</text>
</comment>
<sequence>MQLLLSVAVLGFVAQGALGIITEITNNVSGTTKCLDVKGGVLANGTPVQIYDCNASNAQDWVFARPGPTSLRIWNSTYCLDAGSTPGNGVGMKIWECFDNLPAQTWFYTDDNRIALYNQGLCLDLTDGDSTNGNQIQTWQCTDGNKNQEWIQVNLR</sequence>
<dbReference type="EMBL" id="MU151209">
    <property type="protein sequence ID" value="KAF9447225.1"/>
    <property type="molecule type" value="Genomic_DNA"/>
</dbReference>
<dbReference type="OrthoDB" id="6770063at2759"/>
<dbReference type="Pfam" id="PF00652">
    <property type="entry name" value="Ricin_B_lectin"/>
    <property type="match status" value="1"/>
</dbReference>
<evidence type="ECO:0000313" key="4">
    <source>
        <dbReference type="Proteomes" id="UP000807342"/>
    </source>
</evidence>
<name>A0A9P5XAR9_9AGAR</name>
<keyword evidence="1" id="KW-0732">Signal</keyword>
<dbReference type="InterPro" id="IPR035992">
    <property type="entry name" value="Ricin_B-like_lectins"/>
</dbReference>
<keyword evidence="4" id="KW-1185">Reference proteome</keyword>
<dbReference type="Proteomes" id="UP000807342">
    <property type="component" value="Unassembled WGS sequence"/>
</dbReference>
<evidence type="ECO:0000313" key="3">
    <source>
        <dbReference type="EMBL" id="KAF9447225.1"/>
    </source>
</evidence>
<dbReference type="SUPFAM" id="SSF50370">
    <property type="entry name" value="Ricin B-like lectins"/>
    <property type="match status" value="1"/>
</dbReference>
<dbReference type="CDD" id="cd00161">
    <property type="entry name" value="beta-trefoil_Ricin-like"/>
    <property type="match status" value="1"/>
</dbReference>
<feature type="signal peptide" evidence="1">
    <location>
        <begin position="1"/>
        <end position="19"/>
    </location>
</feature>
<feature type="chain" id="PRO_5040304403" evidence="1">
    <location>
        <begin position="20"/>
        <end position="156"/>
    </location>
</feature>
<proteinExistence type="predicted"/>
<gene>
    <name evidence="3" type="ORF">P691DRAFT_731817</name>
</gene>
<dbReference type="Gene3D" id="2.80.10.50">
    <property type="match status" value="1"/>
</dbReference>